<accession>X0UMM0</accession>
<sequence length="184" mass="19761">MARYSPTPVPQDDNQPLRQWLDGEFRRVAGSQPDQTLEGTAILYDGAANVIANDVTETPIINYVDSYDNGILVADPVAGSITLPNKAGIVDITAWVSLNQITVTRNFTVQLVMEIDSVWAAPILASGYIPQVGSSVSLGLSCSFLRNATASAVFRLGLLLDGASPAEFEHLDTTFEVSYLTVRG</sequence>
<proteinExistence type="predicted"/>
<dbReference type="AlphaFoldDB" id="X0UMM0"/>
<evidence type="ECO:0000313" key="1">
    <source>
        <dbReference type="EMBL" id="GAG06984.1"/>
    </source>
</evidence>
<name>X0UMM0_9ZZZZ</name>
<protein>
    <submittedName>
        <fullName evidence="1">Uncharacterized protein</fullName>
    </submittedName>
</protein>
<comment type="caution">
    <text evidence="1">The sequence shown here is derived from an EMBL/GenBank/DDBJ whole genome shotgun (WGS) entry which is preliminary data.</text>
</comment>
<gene>
    <name evidence="1" type="ORF">S01H1_42465</name>
</gene>
<dbReference type="EMBL" id="BARS01027010">
    <property type="protein sequence ID" value="GAG06984.1"/>
    <property type="molecule type" value="Genomic_DNA"/>
</dbReference>
<reference evidence="1" key="1">
    <citation type="journal article" date="2014" name="Front. Microbiol.">
        <title>High frequency of phylogenetically diverse reductive dehalogenase-homologous genes in deep subseafloor sedimentary metagenomes.</title>
        <authorList>
            <person name="Kawai M."/>
            <person name="Futagami T."/>
            <person name="Toyoda A."/>
            <person name="Takaki Y."/>
            <person name="Nishi S."/>
            <person name="Hori S."/>
            <person name="Arai W."/>
            <person name="Tsubouchi T."/>
            <person name="Morono Y."/>
            <person name="Uchiyama I."/>
            <person name="Ito T."/>
            <person name="Fujiyama A."/>
            <person name="Inagaki F."/>
            <person name="Takami H."/>
        </authorList>
    </citation>
    <scope>NUCLEOTIDE SEQUENCE</scope>
    <source>
        <strain evidence="1">Expedition CK06-06</strain>
    </source>
</reference>
<organism evidence="1">
    <name type="scientific">marine sediment metagenome</name>
    <dbReference type="NCBI Taxonomy" id="412755"/>
    <lineage>
        <taxon>unclassified sequences</taxon>
        <taxon>metagenomes</taxon>
        <taxon>ecological metagenomes</taxon>
    </lineage>
</organism>